<feature type="transmembrane region" description="Helical" evidence="2">
    <location>
        <begin position="45"/>
        <end position="65"/>
    </location>
</feature>
<name>A0AAD5RIY9_9PEZI</name>
<organism evidence="3 4">
    <name type="scientific">Zalerion maritima</name>
    <dbReference type="NCBI Taxonomy" id="339359"/>
    <lineage>
        <taxon>Eukaryota</taxon>
        <taxon>Fungi</taxon>
        <taxon>Dikarya</taxon>
        <taxon>Ascomycota</taxon>
        <taxon>Pezizomycotina</taxon>
        <taxon>Sordariomycetes</taxon>
        <taxon>Lulworthiomycetidae</taxon>
        <taxon>Lulworthiales</taxon>
        <taxon>Lulworthiaceae</taxon>
        <taxon>Zalerion</taxon>
    </lineage>
</organism>
<dbReference type="Proteomes" id="UP001201980">
    <property type="component" value="Unassembled WGS sequence"/>
</dbReference>
<gene>
    <name evidence="3" type="ORF">MKZ38_006978</name>
</gene>
<keyword evidence="2" id="KW-0812">Transmembrane</keyword>
<reference evidence="3" key="1">
    <citation type="submission" date="2022-07" db="EMBL/GenBank/DDBJ databases">
        <title>Draft genome sequence of Zalerion maritima ATCC 34329, a (micro)plastics degrading marine fungus.</title>
        <authorList>
            <person name="Paco A."/>
            <person name="Goncalves M.F.M."/>
            <person name="Rocha-Santos T.A.P."/>
            <person name="Alves A."/>
        </authorList>
    </citation>
    <scope>NUCLEOTIDE SEQUENCE</scope>
    <source>
        <strain evidence="3">ATCC 34329</strain>
    </source>
</reference>
<evidence type="ECO:0000256" key="2">
    <source>
        <dbReference type="SAM" id="Phobius"/>
    </source>
</evidence>
<keyword evidence="2" id="KW-0472">Membrane</keyword>
<keyword evidence="4" id="KW-1185">Reference proteome</keyword>
<evidence type="ECO:0000313" key="4">
    <source>
        <dbReference type="Proteomes" id="UP001201980"/>
    </source>
</evidence>
<comment type="caution">
    <text evidence="3">The sequence shown here is derived from an EMBL/GenBank/DDBJ whole genome shotgun (WGS) entry which is preliminary data.</text>
</comment>
<evidence type="ECO:0000313" key="3">
    <source>
        <dbReference type="EMBL" id="KAJ2895023.1"/>
    </source>
</evidence>
<protein>
    <submittedName>
        <fullName evidence="3">Uncharacterized protein</fullName>
    </submittedName>
</protein>
<keyword evidence="2" id="KW-1133">Transmembrane helix</keyword>
<proteinExistence type="predicted"/>
<dbReference type="EMBL" id="JAKWBI020000434">
    <property type="protein sequence ID" value="KAJ2895023.1"/>
    <property type="molecule type" value="Genomic_DNA"/>
</dbReference>
<evidence type="ECO:0000256" key="1">
    <source>
        <dbReference type="SAM" id="MobiDB-lite"/>
    </source>
</evidence>
<dbReference type="AlphaFoldDB" id="A0AAD5RIY9"/>
<sequence>MAIIKHNIDLLSRTARRPVIPPYIPWNERTSPSGTNFQPLRGSGAMIGFFVVVGVIVTLVLFRVIENNISVYLLYRRIVREYGLEGADEYAHDRARYLARDRHRRRIKSWELHHHHHTHSHTHEHNHIQHHQHQDSLCLTLHSPQQQYRNHLNGNRRSTPPVYIPFPLSDPHPRRSKHERALDRAYHKQCKKEQENRYRLFLAKQRERYPNYGTVKCEGWDENGKWIGKRIQPQPRSKTARAVKPAADKRGNDKAQAKETFKIRGWSYPPIPPAPAPTPVASTTAKPPPVAEIEETECTPLIPAGVAQNMQQHRHEQDGPPITTAITINTTDGGARERSRSLFSPDFLQNEVRVALEERFGKGDDEFILASWGGAVLEEFLLAGSFSELPQKLRRFV</sequence>
<accession>A0AAD5RIY9</accession>
<feature type="region of interest" description="Disordered" evidence="1">
    <location>
        <begin position="232"/>
        <end position="256"/>
    </location>
</feature>
<feature type="compositionally biased region" description="Basic and acidic residues" evidence="1">
    <location>
        <begin position="246"/>
        <end position="256"/>
    </location>
</feature>